<keyword evidence="2" id="KW-0808">Transferase</keyword>
<evidence type="ECO:0000256" key="3">
    <source>
        <dbReference type="SAM" id="Phobius"/>
    </source>
</evidence>
<organism evidence="4 5">
    <name type="scientific">Lichtheimia ornata</name>
    <dbReference type="NCBI Taxonomy" id="688661"/>
    <lineage>
        <taxon>Eukaryota</taxon>
        <taxon>Fungi</taxon>
        <taxon>Fungi incertae sedis</taxon>
        <taxon>Mucoromycota</taxon>
        <taxon>Mucoromycotina</taxon>
        <taxon>Mucoromycetes</taxon>
        <taxon>Mucorales</taxon>
        <taxon>Lichtheimiaceae</taxon>
        <taxon>Lichtheimia</taxon>
    </lineage>
</organism>
<evidence type="ECO:0000256" key="1">
    <source>
        <dbReference type="ARBA" id="ARBA00007677"/>
    </source>
</evidence>
<dbReference type="PANTHER" id="PTHR31121:SF6">
    <property type="entry name" value="ALPHA-1,2 MANNOSYLTRANSFERASE KTR1"/>
    <property type="match status" value="1"/>
</dbReference>
<dbReference type="SUPFAM" id="SSF53448">
    <property type="entry name" value="Nucleotide-diphospho-sugar transferases"/>
    <property type="match status" value="1"/>
</dbReference>
<dbReference type="InterPro" id="IPR002685">
    <property type="entry name" value="Glyco_trans_15"/>
</dbReference>
<name>A0AAD7Y2V6_9FUNG</name>
<dbReference type="PANTHER" id="PTHR31121">
    <property type="entry name" value="ALPHA-1,2 MANNOSYLTRANSFERASE KTR1"/>
    <property type="match status" value="1"/>
</dbReference>
<dbReference type="GO" id="GO:0000032">
    <property type="term" value="P:cell wall mannoprotein biosynthetic process"/>
    <property type="evidence" value="ECO:0007669"/>
    <property type="project" value="TreeGrafter"/>
</dbReference>
<reference evidence="4 5" key="1">
    <citation type="submission" date="2023-03" db="EMBL/GenBank/DDBJ databases">
        <title>Genome sequence of Lichtheimia ornata CBS 291.66.</title>
        <authorList>
            <person name="Mohabir J.T."/>
            <person name="Shea T.P."/>
            <person name="Kurbessoian T."/>
            <person name="Berby B."/>
            <person name="Fontaine J."/>
            <person name="Livny J."/>
            <person name="Gnirke A."/>
            <person name="Stajich J.E."/>
            <person name="Cuomo C.A."/>
        </authorList>
    </citation>
    <scope>NUCLEOTIDE SEQUENCE [LARGE SCALE GENOMIC DNA]</scope>
    <source>
        <strain evidence="4">CBS 291.66</strain>
    </source>
</reference>
<dbReference type="EMBL" id="JARTCD010000004">
    <property type="protein sequence ID" value="KAJ8662617.1"/>
    <property type="molecule type" value="Genomic_DNA"/>
</dbReference>
<comment type="caution">
    <text evidence="4">The sequence shown here is derived from an EMBL/GenBank/DDBJ whole genome shotgun (WGS) entry which is preliminary data.</text>
</comment>
<dbReference type="GO" id="GO:0006487">
    <property type="term" value="P:protein N-linked glycosylation"/>
    <property type="evidence" value="ECO:0007669"/>
    <property type="project" value="TreeGrafter"/>
</dbReference>
<comment type="similarity">
    <text evidence="1">Belongs to the glycosyltransferase 15 family.</text>
</comment>
<proteinExistence type="inferred from homology"/>
<dbReference type="Gene3D" id="3.90.550.10">
    <property type="entry name" value="Spore Coat Polysaccharide Biosynthesis Protein SpsA, Chain A"/>
    <property type="match status" value="1"/>
</dbReference>
<keyword evidence="3" id="KW-0812">Transmembrane</keyword>
<dbReference type="GeneID" id="83208997"/>
<evidence type="ECO:0000256" key="2">
    <source>
        <dbReference type="ARBA" id="ARBA00022679"/>
    </source>
</evidence>
<dbReference type="AlphaFoldDB" id="A0AAD7Y2V6"/>
<evidence type="ECO:0008006" key="6">
    <source>
        <dbReference type="Google" id="ProtNLM"/>
    </source>
</evidence>
<protein>
    <recommendedName>
        <fullName evidence="6">Glycosyltransferase family 15 protein</fullName>
    </recommendedName>
</protein>
<keyword evidence="3" id="KW-1133">Transmembrane helix</keyword>
<dbReference type="RefSeq" id="XP_058347530.1">
    <property type="nucleotide sequence ID" value="XM_058481673.1"/>
</dbReference>
<dbReference type="Proteomes" id="UP001234581">
    <property type="component" value="Unassembled WGS sequence"/>
</dbReference>
<gene>
    <name evidence="4" type="ORF">O0I10_001579</name>
</gene>
<dbReference type="GO" id="GO:0006493">
    <property type="term" value="P:protein O-linked glycosylation"/>
    <property type="evidence" value="ECO:0007669"/>
    <property type="project" value="TreeGrafter"/>
</dbReference>
<keyword evidence="5" id="KW-1185">Reference proteome</keyword>
<dbReference type="GO" id="GO:0005794">
    <property type="term" value="C:Golgi apparatus"/>
    <property type="evidence" value="ECO:0007669"/>
    <property type="project" value="TreeGrafter"/>
</dbReference>
<keyword evidence="3" id="KW-0472">Membrane</keyword>
<dbReference type="Pfam" id="PF01793">
    <property type="entry name" value="Glyco_transf_15"/>
    <property type="match status" value="1"/>
</dbReference>
<accession>A0AAD7Y2V6</accession>
<dbReference type="GO" id="GO:0000026">
    <property type="term" value="F:alpha-1,2-mannosyltransferase activity"/>
    <property type="evidence" value="ECO:0007669"/>
    <property type="project" value="TreeGrafter"/>
</dbReference>
<sequence>MCCLDGEGFHTALRSPLTKRPARRTFMRQMFQALVIAGIIVVVFFFGRDMVSPSNVATIDMGDIDLLQSSLCSNHSQQQQQQRLTTTTTSSQGARRVLSEYDMAQHLQPETSPDQFIPPATWQRHAVRGALYMVIRNENLQDARAAMRSVEDRFNKHYQYPWILLNNQDFSPTFRKFIRKVTDAPIFFGKTDMAAWDYPSWIDIPLAENKILDMTFRTALHMGGSLSFRKMLRYQSGLFIHHPLFRDVDYVWRVEPGAEYSCDMEFDPFRFMKNHNKTLGFAITMRESYDSIPTLWSTTRDFMEEHPEHLLQANETIMPWITDDLRSEYNMCHIWSNFEIVETSFLRSKAYQDYFSYLDRKGGFFYERWGDAPVRTLAAAMFLPRNKLQFFDRIGYSHSVANHCPVNPAFNQKCSCDKFDTYDLHPDSCTSDLLSYIDQATRDEMISFANSVAQEKAQQ</sequence>
<dbReference type="FunFam" id="3.90.550.10:FF:000051">
    <property type="entry name" value="Alpha-1,2-mannosyltransferase (Ktr4)"/>
    <property type="match status" value="1"/>
</dbReference>
<dbReference type="InterPro" id="IPR029044">
    <property type="entry name" value="Nucleotide-diphossugar_trans"/>
</dbReference>
<evidence type="ECO:0000313" key="4">
    <source>
        <dbReference type="EMBL" id="KAJ8662617.1"/>
    </source>
</evidence>
<evidence type="ECO:0000313" key="5">
    <source>
        <dbReference type="Proteomes" id="UP001234581"/>
    </source>
</evidence>
<dbReference type="GO" id="GO:0016020">
    <property type="term" value="C:membrane"/>
    <property type="evidence" value="ECO:0007669"/>
    <property type="project" value="InterPro"/>
</dbReference>
<feature type="transmembrane region" description="Helical" evidence="3">
    <location>
        <begin position="30"/>
        <end position="47"/>
    </location>
</feature>